<dbReference type="Proteomes" id="UP000887581">
    <property type="component" value="Unplaced"/>
</dbReference>
<accession>A0A915PJN4</accession>
<keyword evidence="1" id="KW-1185">Reference proteome</keyword>
<dbReference type="WBParaSite" id="sdigi.contig11.g1168.t1">
    <property type="protein sequence ID" value="sdigi.contig11.g1168.t1"/>
    <property type="gene ID" value="sdigi.contig11.g1168"/>
</dbReference>
<protein>
    <submittedName>
        <fullName evidence="2">Uncharacterized protein</fullName>
    </submittedName>
</protein>
<evidence type="ECO:0000313" key="1">
    <source>
        <dbReference type="Proteomes" id="UP000887581"/>
    </source>
</evidence>
<sequence>MKSTSYGYCFLADCKKQAEKSKTFRTVLSGEAKVMRLHSEASENYNIWNILTEVRSVRMHLIAGKIGLEDMDKIRSEHSSVLALATLKEYK</sequence>
<organism evidence="1 2">
    <name type="scientific">Setaria digitata</name>
    <dbReference type="NCBI Taxonomy" id="48799"/>
    <lineage>
        <taxon>Eukaryota</taxon>
        <taxon>Metazoa</taxon>
        <taxon>Ecdysozoa</taxon>
        <taxon>Nematoda</taxon>
        <taxon>Chromadorea</taxon>
        <taxon>Rhabditida</taxon>
        <taxon>Spirurina</taxon>
        <taxon>Spiruromorpha</taxon>
        <taxon>Filarioidea</taxon>
        <taxon>Setariidae</taxon>
        <taxon>Setaria</taxon>
    </lineage>
</organism>
<name>A0A915PJN4_9BILA</name>
<proteinExistence type="predicted"/>
<evidence type="ECO:0000313" key="2">
    <source>
        <dbReference type="WBParaSite" id="sdigi.contig11.g1168.t1"/>
    </source>
</evidence>
<dbReference type="AlphaFoldDB" id="A0A915PJN4"/>
<reference evidence="2" key="1">
    <citation type="submission" date="2022-11" db="UniProtKB">
        <authorList>
            <consortium name="WormBaseParasite"/>
        </authorList>
    </citation>
    <scope>IDENTIFICATION</scope>
</reference>